<proteinExistence type="inferred from homology"/>
<evidence type="ECO:0000313" key="6">
    <source>
        <dbReference type="EMBL" id="RKX69810.1"/>
    </source>
</evidence>
<keyword evidence="5" id="KW-0175">Coiled coil</keyword>
<keyword evidence="3" id="KW-0378">Hydrolase</keyword>
<evidence type="ECO:0000256" key="2">
    <source>
        <dbReference type="ARBA" id="ARBA00022722"/>
    </source>
</evidence>
<evidence type="ECO:0008006" key="8">
    <source>
        <dbReference type="Google" id="ProtNLM"/>
    </source>
</evidence>
<accession>A0A660SIM6</accession>
<dbReference type="GO" id="GO:0004540">
    <property type="term" value="F:RNA nuclease activity"/>
    <property type="evidence" value="ECO:0007669"/>
    <property type="project" value="InterPro"/>
</dbReference>
<dbReference type="GO" id="GO:0110001">
    <property type="term" value="C:toxin-antitoxin complex"/>
    <property type="evidence" value="ECO:0007669"/>
    <property type="project" value="InterPro"/>
</dbReference>
<name>A0A660SIM6_UNCW3</name>
<dbReference type="PANTHER" id="PTHR33397:SF5">
    <property type="entry name" value="RNASE YUTE-RELATED"/>
    <property type="match status" value="1"/>
</dbReference>
<protein>
    <recommendedName>
        <fullName evidence="8">DUF86 domain-containing protein</fullName>
    </recommendedName>
</protein>
<feature type="coiled-coil region" evidence="5">
    <location>
        <begin position="8"/>
        <end position="38"/>
    </location>
</feature>
<evidence type="ECO:0000256" key="1">
    <source>
        <dbReference type="ARBA" id="ARBA00022649"/>
    </source>
</evidence>
<sequence>MEPLGIERDKIHLQLNRMEELLNELEEIKSSITEGELSLKDRYAYERIFQLLVEECINLGSHIISGLALKRADTYREVFTILKDNSLITPQTSEKMDEFVKLRNRIVHNYWRVEEEELRKKIKESHWFKRFAEEVFKALKERELI</sequence>
<dbReference type="InterPro" id="IPR037038">
    <property type="entry name" value="HepT-like_sf"/>
</dbReference>
<comment type="caution">
    <text evidence="6">The sequence shown here is derived from an EMBL/GenBank/DDBJ whole genome shotgun (WGS) entry which is preliminary data.</text>
</comment>
<dbReference type="GO" id="GO:0016787">
    <property type="term" value="F:hydrolase activity"/>
    <property type="evidence" value="ECO:0007669"/>
    <property type="project" value="UniProtKB-KW"/>
</dbReference>
<dbReference type="Gene3D" id="1.20.120.580">
    <property type="entry name" value="bsu32300-like"/>
    <property type="match status" value="1"/>
</dbReference>
<keyword evidence="2" id="KW-0540">Nuclease</keyword>
<comment type="similarity">
    <text evidence="4">Belongs to the HepT RNase toxin family.</text>
</comment>
<reference evidence="6 7" key="1">
    <citation type="submission" date="2018-06" db="EMBL/GenBank/DDBJ databases">
        <title>Extensive metabolic versatility and redundancy in microbially diverse, dynamic hydrothermal sediments.</title>
        <authorList>
            <person name="Dombrowski N."/>
            <person name="Teske A."/>
            <person name="Baker B.J."/>
        </authorList>
    </citation>
    <scope>NUCLEOTIDE SEQUENCE [LARGE SCALE GENOMIC DNA]</scope>
    <source>
        <strain evidence="6">B36_G15</strain>
    </source>
</reference>
<dbReference type="InterPro" id="IPR052379">
    <property type="entry name" value="Type_VII_TA_RNase"/>
</dbReference>
<dbReference type="Pfam" id="PF01934">
    <property type="entry name" value="HepT-like"/>
    <property type="match status" value="1"/>
</dbReference>
<dbReference type="EMBL" id="QNBE01000065">
    <property type="protein sequence ID" value="RKX69810.1"/>
    <property type="molecule type" value="Genomic_DNA"/>
</dbReference>
<dbReference type="PANTHER" id="PTHR33397">
    <property type="entry name" value="UPF0331 PROTEIN YUTE"/>
    <property type="match status" value="1"/>
</dbReference>
<organism evidence="6 7">
    <name type="scientific">candidate division WOR-3 bacterium</name>
    <dbReference type="NCBI Taxonomy" id="2052148"/>
    <lineage>
        <taxon>Bacteria</taxon>
        <taxon>Bacteria division WOR-3</taxon>
    </lineage>
</organism>
<evidence type="ECO:0000313" key="7">
    <source>
        <dbReference type="Proteomes" id="UP000268469"/>
    </source>
</evidence>
<keyword evidence="1" id="KW-1277">Toxin-antitoxin system</keyword>
<dbReference type="NCBIfam" id="NF047751">
    <property type="entry name" value="HepT_toxin"/>
    <property type="match status" value="1"/>
</dbReference>
<dbReference type="InterPro" id="IPR008201">
    <property type="entry name" value="HepT-like"/>
</dbReference>
<gene>
    <name evidence="6" type="ORF">DRP53_07075</name>
</gene>
<dbReference type="AlphaFoldDB" id="A0A660SIM6"/>
<evidence type="ECO:0000256" key="4">
    <source>
        <dbReference type="ARBA" id="ARBA00024207"/>
    </source>
</evidence>
<evidence type="ECO:0000256" key="5">
    <source>
        <dbReference type="SAM" id="Coils"/>
    </source>
</evidence>
<evidence type="ECO:0000256" key="3">
    <source>
        <dbReference type="ARBA" id="ARBA00022801"/>
    </source>
</evidence>
<dbReference type="Proteomes" id="UP000268469">
    <property type="component" value="Unassembled WGS sequence"/>
</dbReference>